<reference evidence="9" key="1">
    <citation type="submission" date="2023-03" db="EMBL/GenBank/DDBJ databases">
        <title>Complete genome of Cladonia borealis.</title>
        <authorList>
            <person name="Park H."/>
        </authorList>
    </citation>
    <scope>NUCLEOTIDE SEQUENCE</scope>
    <source>
        <strain evidence="9">ANT050790</strain>
    </source>
</reference>
<dbReference type="AlphaFoldDB" id="A0AA39QSV9"/>
<dbReference type="SUPFAM" id="SSF53067">
    <property type="entry name" value="Actin-like ATPase domain"/>
    <property type="match status" value="2"/>
</dbReference>
<dbReference type="GO" id="GO:0001678">
    <property type="term" value="P:intracellular glucose homeostasis"/>
    <property type="evidence" value="ECO:0007669"/>
    <property type="project" value="InterPro"/>
</dbReference>
<dbReference type="GO" id="GO:0005536">
    <property type="term" value="F:D-glucose binding"/>
    <property type="evidence" value="ECO:0007669"/>
    <property type="project" value="InterPro"/>
</dbReference>
<comment type="similarity">
    <text evidence="1 6">Belongs to the hexokinase family.</text>
</comment>
<dbReference type="GO" id="GO:0006096">
    <property type="term" value="P:glycolytic process"/>
    <property type="evidence" value="ECO:0007669"/>
    <property type="project" value="UniProtKB-KW"/>
</dbReference>
<dbReference type="GO" id="GO:0019158">
    <property type="term" value="F:mannokinase activity"/>
    <property type="evidence" value="ECO:0007669"/>
    <property type="project" value="TreeGrafter"/>
</dbReference>
<comment type="caution">
    <text evidence="9">The sequence shown here is derived from an EMBL/GenBank/DDBJ whole genome shotgun (WGS) entry which is preliminary data.</text>
</comment>
<evidence type="ECO:0000256" key="6">
    <source>
        <dbReference type="RuleBase" id="RU362007"/>
    </source>
</evidence>
<evidence type="ECO:0000256" key="1">
    <source>
        <dbReference type="ARBA" id="ARBA00009225"/>
    </source>
</evidence>
<evidence type="ECO:0000256" key="2">
    <source>
        <dbReference type="ARBA" id="ARBA00022679"/>
    </source>
</evidence>
<dbReference type="GO" id="GO:0005829">
    <property type="term" value="C:cytosol"/>
    <property type="evidence" value="ECO:0007669"/>
    <property type="project" value="TreeGrafter"/>
</dbReference>
<dbReference type="GO" id="GO:0008865">
    <property type="term" value="F:fructokinase activity"/>
    <property type="evidence" value="ECO:0007669"/>
    <property type="project" value="TreeGrafter"/>
</dbReference>
<dbReference type="InterPro" id="IPR022672">
    <property type="entry name" value="Hexokinase_N"/>
</dbReference>
<dbReference type="Gene3D" id="3.40.367.20">
    <property type="match status" value="1"/>
</dbReference>
<dbReference type="PANTHER" id="PTHR19443">
    <property type="entry name" value="HEXOKINASE"/>
    <property type="match status" value="1"/>
</dbReference>
<proteinExistence type="inferred from homology"/>
<gene>
    <name evidence="9" type="ORF">JMJ35_008809</name>
</gene>
<evidence type="ECO:0000259" key="7">
    <source>
        <dbReference type="Pfam" id="PF00349"/>
    </source>
</evidence>
<keyword evidence="4 6" id="KW-0418">Kinase</keyword>
<feature type="domain" description="Hexokinase N-terminal" evidence="7">
    <location>
        <begin position="13"/>
        <end position="206"/>
    </location>
</feature>
<dbReference type="InterPro" id="IPR043129">
    <property type="entry name" value="ATPase_NBD"/>
</dbReference>
<keyword evidence="2 6" id="KW-0808">Transferase</keyword>
<accession>A0AA39QSV9</accession>
<protein>
    <recommendedName>
        <fullName evidence="6">Phosphotransferase</fullName>
        <ecNumber evidence="6">2.7.1.-</ecNumber>
    </recommendedName>
</protein>
<evidence type="ECO:0000313" key="9">
    <source>
        <dbReference type="EMBL" id="KAK0508533.1"/>
    </source>
</evidence>
<name>A0AA39QSV9_9LECA</name>
<evidence type="ECO:0000256" key="4">
    <source>
        <dbReference type="ARBA" id="ARBA00022777"/>
    </source>
</evidence>
<dbReference type="GO" id="GO:0006013">
    <property type="term" value="P:mannose metabolic process"/>
    <property type="evidence" value="ECO:0007669"/>
    <property type="project" value="TreeGrafter"/>
</dbReference>
<dbReference type="PRINTS" id="PR00475">
    <property type="entry name" value="HEXOKINASE"/>
</dbReference>
<keyword evidence="3 6" id="KW-0547">Nucleotide-binding</keyword>
<organism evidence="9 10">
    <name type="scientific">Cladonia borealis</name>
    <dbReference type="NCBI Taxonomy" id="184061"/>
    <lineage>
        <taxon>Eukaryota</taxon>
        <taxon>Fungi</taxon>
        <taxon>Dikarya</taxon>
        <taxon>Ascomycota</taxon>
        <taxon>Pezizomycotina</taxon>
        <taxon>Lecanoromycetes</taxon>
        <taxon>OSLEUM clade</taxon>
        <taxon>Lecanoromycetidae</taxon>
        <taxon>Lecanorales</taxon>
        <taxon>Lecanorineae</taxon>
        <taxon>Cladoniaceae</taxon>
        <taxon>Cladonia</taxon>
    </lineage>
</organism>
<dbReference type="GO" id="GO:0006006">
    <property type="term" value="P:glucose metabolic process"/>
    <property type="evidence" value="ECO:0007669"/>
    <property type="project" value="TreeGrafter"/>
</dbReference>
<dbReference type="Gene3D" id="3.30.420.40">
    <property type="match status" value="1"/>
</dbReference>
<dbReference type="Pfam" id="PF00349">
    <property type="entry name" value="Hexokinase_1"/>
    <property type="match status" value="1"/>
</dbReference>
<dbReference type="InterPro" id="IPR022673">
    <property type="entry name" value="Hexokinase_C"/>
</dbReference>
<evidence type="ECO:0000256" key="5">
    <source>
        <dbReference type="ARBA" id="ARBA00022840"/>
    </source>
</evidence>
<dbReference type="EC" id="2.7.1.-" evidence="6"/>
<dbReference type="GO" id="GO:0004340">
    <property type="term" value="F:glucokinase activity"/>
    <property type="evidence" value="ECO:0007669"/>
    <property type="project" value="TreeGrafter"/>
</dbReference>
<dbReference type="PROSITE" id="PS51748">
    <property type="entry name" value="HEXOKINASE_2"/>
    <property type="match status" value="1"/>
</dbReference>
<dbReference type="Proteomes" id="UP001166286">
    <property type="component" value="Unassembled WGS sequence"/>
</dbReference>
<keyword evidence="5 6" id="KW-0067">ATP-binding</keyword>
<feature type="domain" description="Hexokinase C-terminal" evidence="8">
    <location>
        <begin position="213"/>
        <end position="466"/>
    </location>
</feature>
<keyword evidence="10" id="KW-1185">Reference proteome</keyword>
<dbReference type="EMBL" id="JAFEKC020000020">
    <property type="protein sequence ID" value="KAK0508533.1"/>
    <property type="molecule type" value="Genomic_DNA"/>
</dbReference>
<dbReference type="InterPro" id="IPR001312">
    <property type="entry name" value="Hexokinase"/>
</dbReference>
<sequence length="475" mass="52477">MDNLLEEVKILFEQQLDTDSLLSLSKALQAEFKQHLISSPQCMLPSFNYHLPTGQEQGLYLALEVGGSNLWMALVELCGRDHGTDSMRIRHPLSWPIDNSVKQLQGHAFFDWLAERIEEMLTLEAANMIGNTELLRMGVAWSFPIDQTSIRSGNVLGMGKGFYCSDAVRGQDLGDLITGAYERAKLHIQLDAIVNDSNSALLARAYIDPATRLAVILGTGMNAAIHVPITSLHPSKLARRPLPEDPSVTHVLTNTELSMHGKGIFPTTRWDVYLNDHHTLPNYQPFEYLVSGGYMGEIVRLIVVEATRKANLFRGRLPSSLAVPYILNTKTLALIENDTSHDLRDTISLLHQWHPSSHKPTPRDAYFVQQTVLSVTKRSIAYFATGIHALASLLQELECNTGLQDDLDRISIGCDGSVINKYPMYMERAQEILDQMFTRCDSGGKSVILEKTQDSAVLGAGIAAALAANAHSSSA</sequence>
<dbReference type="GO" id="GO:0005739">
    <property type="term" value="C:mitochondrion"/>
    <property type="evidence" value="ECO:0007669"/>
    <property type="project" value="TreeGrafter"/>
</dbReference>
<dbReference type="PANTHER" id="PTHR19443:SF24">
    <property type="entry name" value="PHOSPHOTRANSFERASE"/>
    <property type="match status" value="1"/>
</dbReference>
<keyword evidence="6" id="KW-0324">Glycolysis</keyword>
<evidence type="ECO:0000256" key="3">
    <source>
        <dbReference type="ARBA" id="ARBA00022741"/>
    </source>
</evidence>
<dbReference type="GO" id="GO:0005524">
    <property type="term" value="F:ATP binding"/>
    <property type="evidence" value="ECO:0007669"/>
    <property type="project" value="UniProtKB-UniRule"/>
</dbReference>
<evidence type="ECO:0000259" key="8">
    <source>
        <dbReference type="Pfam" id="PF03727"/>
    </source>
</evidence>
<evidence type="ECO:0000313" key="10">
    <source>
        <dbReference type="Proteomes" id="UP001166286"/>
    </source>
</evidence>
<dbReference type="Pfam" id="PF03727">
    <property type="entry name" value="Hexokinase_2"/>
    <property type="match status" value="1"/>
</dbReference>